<proteinExistence type="predicted"/>
<dbReference type="EMBL" id="MN739695">
    <property type="protein sequence ID" value="QHT21591.1"/>
    <property type="molecule type" value="Genomic_DNA"/>
</dbReference>
<evidence type="ECO:0000313" key="1">
    <source>
        <dbReference type="EMBL" id="QHT21591.1"/>
    </source>
</evidence>
<sequence length="87" mass="10527">MNINTINTENNKTVKSIFFVKTSKLDNDVRQLKWQYYRDRNRINVNDVISLINDTKQVFHTAEIIYKNDPVIYKLKFKKLERFNISE</sequence>
<name>A0A6C0DZ14_9ZZZZ</name>
<protein>
    <submittedName>
        <fullName evidence="1">Uncharacterized protein</fullName>
    </submittedName>
</protein>
<dbReference type="AlphaFoldDB" id="A0A6C0DZ14"/>
<reference evidence="1" key="1">
    <citation type="journal article" date="2020" name="Nature">
        <title>Giant virus diversity and host interactions through global metagenomics.</title>
        <authorList>
            <person name="Schulz F."/>
            <person name="Roux S."/>
            <person name="Paez-Espino D."/>
            <person name="Jungbluth S."/>
            <person name="Walsh D.A."/>
            <person name="Denef V.J."/>
            <person name="McMahon K.D."/>
            <person name="Konstantinidis K.T."/>
            <person name="Eloe-Fadrosh E.A."/>
            <person name="Kyrpides N.C."/>
            <person name="Woyke T."/>
        </authorList>
    </citation>
    <scope>NUCLEOTIDE SEQUENCE</scope>
    <source>
        <strain evidence="1">GVMAG-M-3300023179-103</strain>
    </source>
</reference>
<organism evidence="1">
    <name type="scientific">viral metagenome</name>
    <dbReference type="NCBI Taxonomy" id="1070528"/>
    <lineage>
        <taxon>unclassified sequences</taxon>
        <taxon>metagenomes</taxon>
        <taxon>organismal metagenomes</taxon>
    </lineage>
</organism>
<accession>A0A6C0DZ14</accession>